<accession>A0ABU6VP74</accession>
<feature type="compositionally biased region" description="Low complexity" evidence="1">
    <location>
        <begin position="146"/>
        <end position="160"/>
    </location>
</feature>
<proteinExistence type="predicted"/>
<evidence type="ECO:0000313" key="3">
    <source>
        <dbReference type="Proteomes" id="UP001341840"/>
    </source>
</evidence>
<comment type="caution">
    <text evidence="2">The sequence shown here is derived from an EMBL/GenBank/DDBJ whole genome shotgun (WGS) entry which is preliminary data.</text>
</comment>
<feature type="compositionally biased region" description="Polar residues" evidence="1">
    <location>
        <begin position="278"/>
        <end position="293"/>
    </location>
</feature>
<feature type="region of interest" description="Disordered" evidence="1">
    <location>
        <begin position="130"/>
        <end position="166"/>
    </location>
</feature>
<gene>
    <name evidence="2" type="ORF">PIB30_069682</name>
</gene>
<dbReference type="EMBL" id="JASCZI010151805">
    <property type="protein sequence ID" value="MED6174505.1"/>
    <property type="molecule type" value="Genomic_DNA"/>
</dbReference>
<feature type="region of interest" description="Disordered" evidence="1">
    <location>
        <begin position="276"/>
        <end position="316"/>
    </location>
</feature>
<feature type="region of interest" description="Disordered" evidence="1">
    <location>
        <begin position="75"/>
        <end position="97"/>
    </location>
</feature>
<keyword evidence="3" id="KW-1185">Reference proteome</keyword>
<reference evidence="2 3" key="1">
    <citation type="journal article" date="2023" name="Plants (Basel)">
        <title>Bridging the Gap: Combining Genomics and Transcriptomics Approaches to Understand Stylosanthes scabra, an Orphan Legume from the Brazilian Caatinga.</title>
        <authorList>
            <person name="Ferreira-Neto J.R.C."/>
            <person name="da Silva M.D."/>
            <person name="Binneck E."/>
            <person name="de Melo N.F."/>
            <person name="da Silva R.H."/>
            <person name="de Melo A.L.T.M."/>
            <person name="Pandolfi V."/>
            <person name="Bustamante F.O."/>
            <person name="Brasileiro-Vidal A.C."/>
            <person name="Benko-Iseppon A.M."/>
        </authorList>
    </citation>
    <scope>NUCLEOTIDE SEQUENCE [LARGE SCALE GENOMIC DNA]</scope>
    <source>
        <tissue evidence="2">Leaves</tissue>
    </source>
</reference>
<protein>
    <submittedName>
        <fullName evidence="2">Uncharacterized protein</fullName>
    </submittedName>
</protein>
<organism evidence="2 3">
    <name type="scientific">Stylosanthes scabra</name>
    <dbReference type="NCBI Taxonomy" id="79078"/>
    <lineage>
        <taxon>Eukaryota</taxon>
        <taxon>Viridiplantae</taxon>
        <taxon>Streptophyta</taxon>
        <taxon>Embryophyta</taxon>
        <taxon>Tracheophyta</taxon>
        <taxon>Spermatophyta</taxon>
        <taxon>Magnoliopsida</taxon>
        <taxon>eudicotyledons</taxon>
        <taxon>Gunneridae</taxon>
        <taxon>Pentapetalae</taxon>
        <taxon>rosids</taxon>
        <taxon>fabids</taxon>
        <taxon>Fabales</taxon>
        <taxon>Fabaceae</taxon>
        <taxon>Papilionoideae</taxon>
        <taxon>50 kb inversion clade</taxon>
        <taxon>dalbergioids sensu lato</taxon>
        <taxon>Dalbergieae</taxon>
        <taxon>Pterocarpus clade</taxon>
        <taxon>Stylosanthes</taxon>
    </lineage>
</organism>
<sequence length="434" mass="48886">MGDSIEEKLEEHSILWCDLNKAIMVSTLKAKPQKLIEGKALQDSVLNATSPMSTHPKDNASVSSEALRYVPPPLRQATKRGRNSPWMQDKKGKKKNVKTNGVTENVSFMEWNHSTNLSVLKEQPLEFHHDHSHNKGVDAYLPSPSPLRRSSPPLQASSSSHKTPPTINHLAAPFITINSGEPNPSHRILSLSFTLFAAHHTFGHQHHPYPPPHFFFLSLSHHHRTTVLLITSNQRRHHHDRTARPHTHAYLRRASLNSHSLTEATVAVHLAVHHRRTTTTPNHQHQEPSTLETTFGHPPRHHPPSSHQHQKPPPRRPRVATNIIFLSTFRNHSHRATHVLSHSLPKATESHHRAATFLSPFFSHSISLCLESAIRLVSPASAISIDGAVEHRTQTAPLLYLTASIHNRRWVTDFVLSLFLCTLFRLFPGSTSPF</sequence>
<name>A0ABU6VP74_9FABA</name>
<dbReference type="Proteomes" id="UP001341840">
    <property type="component" value="Unassembled WGS sequence"/>
</dbReference>
<feature type="compositionally biased region" description="Basic residues" evidence="1">
    <location>
        <begin position="298"/>
        <end position="316"/>
    </location>
</feature>
<evidence type="ECO:0000313" key="2">
    <source>
        <dbReference type="EMBL" id="MED6174505.1"/>
    </source>
</evidence>
<evidence type="ECO:0000256" key="1">
    <source>
        <dbReference type="SAM" id="MobiDB-lite"/>
    </source>
</evidence>